<dbReference type="EMBL" id="JANTHZ010000004">
    <property type="protein sequence ID" value="MCS0495804.1"/>
    <property type="molecule type" value="Genomic_DNA"/>
</dbReference>
<evidence type="ECO:0000313" key="5">
    <source>
        <dbReference type="Proteomes" id="UP001151088"/>
    </source>
</evidence>
<evidence type="ECO:0000256" key="1">
    <source>
        <dbReference type="ARBA" id="ARBA00008558"/>
    </source>
</evidence>
<dbReference type="RefSeq" id="WP_258732963.1">
    <property type="nucleotide sequence ID" value="NZ_JANTHZ010000004.1"/>
</dbReference>
<keyword evidence="5" id="KW-1185">Reference proteome</keyword>
<evidence type="ECO:0000256" key="2">
    <source>
        <dbReference type="ARBA" id="ARBA00023235"/>
    </source>
</evidence>
<comment type="caution">
    <text evidence="4">The sequence shown here is derived from an EMBL/GenBank/DDBJ whole genome shotgun (WGS) entry which is preliminary data.</text>
</comment>
<comment type="similarity">
    <text evidence="1">Belongs to the N-acylglucosamine 2-epimerase family.</text>
</comment>
<dbReference type="InterPro" id="IPR010819">
    <property type="entry name" value="AGE/CE"/>
</dbReference>
<dbReference type="Gene3D" id="1.50.10.10">
    <property type="match status" value="1"/>
</dbReference>
<accession>A0A9X2T5W4</accession>
<evidence type="ECO:0000313" key="4">
    <source>
        <dbReference type="EMBL" id="MCS0495804.1"/>
    </source>
</evidence>
<dbReference type="GO" id="GO:0016853">
    <property type="term" value="F:isomerase activity"/>
    <property type="evidence" value="ECO:0007669"/>
    <property type="project" value="UniProtKB-KW"/>
</dbReference>
<gene>
    <name evidence="4" type="ORF">NVS89_11890</name>
</gene>
<name>A0A9X2T5W4_9HYPH</name>
<organism evidence="4 5">
    <name type="scientific">Ancylobacter mangrovi</name>
    <dbReference type="NCBI Taxonomy" id="2972472"/>
    <lineage>
        <taxon>Bacteria</taxon>
        <taxon>Pseudomonadati</taxon>
        <taxon>Pseudomonadota</taxon>
        <taxon>Alphaproteobacteria</taxon>
        <taxon>Hyphomicrobiales</taxon>
        <taxon>Xanthobacteraceae</taxon>
        <taxon>Ancylobacter</taxon>
    </lineage>
</organism>
<proteinExistence type="inferred from homology"/>
<dbReference type="Pfam" id="PF07221">
    <property type="entry name" value="GlcNAc_2-epim"/>
    <property type="match status" value="1"/>
</dbReference>
<dbReference type="AlphaFoldDB" id="A0A9X2T5W4"/>
<dbReference type="InterPro" id="IPR008928">
    <property type="entry name" value="6-hairpin_glycosidase_sf"/>
</dbReference>
<dbReference type="SUPFAM" id="SSF48208">
    <property type="entry name" value="Six-hairpin glycosidases"/>
    <property type="match status" value="1"/>
</dbReference>
<dbReference type="GO" id="GO:0005975">
    <property type="term" value="P:carbohydrate metabolic process"/>
    <property type="evidence" value="ECO:0007669"/>
    <property type="project" value="InterPro"/>
</dbReference>
<dbReference type="PANTHER" id="PTHR15108">
    <property type="entry name" value="N-ACYLGLUCOSAMINE-2-EPIMERASE"/>
    <property type="match status" value="1"/>
</dbReference>
<sequence>MTARPVLSPLHQPGQPPAPIRRDAGAWAAWFRRELMPWWAWRAADPDFGGFFDRLLPDGNVPAGEAKTCLAQARTLFTLSHLALGGDDRALLAGAHAAYRFLRDDVLDPATGGHVRAVARDGRPTGVASDRVSRSYDQSFVVLALATYGRLAPSAAAATEIAAALEDCWSFIETRLVDRASGLLLEDDGVADPAAPDAPLRAQNPHMHMFEAALQAFEMTGEARWLARADGLLAVALEHFLDADTGTIMEFRAPDLSPAPGTAGPWREIGHQCEWAWLLHRYERLGGTAPVRAAAGRMMDFALAFGFCPEGPMRGAAYDGVAADGSLMAGTFLLWPQTEAAKAFVARFERGGEASDAAEDARRAREIAVLVFERYFAGRTVWCNQLDAQGRVLQPEALSRLLYHVAMFVTEGERLGLWPGPRHA</sequence>
<dbReference type="InterPro" id="IPR012341">
    <property type="entry name" value="6hp_glycosidase-like_sf"/>
</dbReference>
<evidence type="ECO:0000256" key="3">
    <source>
        <dbReference type="SAM" id="MobiDB-lite"/>
    </source>
</evidence>
<keyword evidence="2" id="KW-0413">Isomerase</keyword>
<reference evidence="4" key="1">
    <citation type="submission" date="2022-08" db="EMBL/GenBank/DDBJ databases">
        <authorList>
            <person name="Li F."/>
        </authorList>
    </citation>
    <scope>NUCLEOTIDE SEQUENCE</scope>
    <source>
        <strain evidence="4">MQZ15Z-1</strain>
    </source>
</reference>
<protein>
    <submittedName>
        <fullName evidence="4">AGE family epimerase/isomerase</fullName>
    </submittedName>
</protein>
<dbReference type="Proteomes" id="UP001151088">
    <property type="component" value="Unassembled WGS sequence"/>
</dbReference>
<feature type="region of interest" description="Disordered" evidence="3">
    <location>
        <begin position="1"/>
        <end position="20"/>
    </location>
</feature>